<dbReference type="EMBL" id="CM035440">
    <property type="protein sequence ID" value="KAH7282551.1"/>
    <property type="molecule type" value="Genomic_DNA"/>
</dbReference>
<keyword evidence="2" id="KW-1185">Reference proteome</keyword>
<gene>
    <name evidence="1" type="ORF">KP509_35G036200</name>
</gene>
<accession>A0A8T2QH88</accession>
<reference evidence="1" key="1">
    <citation type="submission" date="2021-08" db="EMBL/GenBank/DDBJ databases">
        <title>WGS assembly of Ceratopteris richardii.</title>
        <authorList>
            <person name="Marchant D.B."/>
            <person name="Chen G."/>
            <person name="Jenkins J."/>
            <person name="Shu S."/>
            <person name="Leebens-Mack J."/>
            <person name="Grimwood J."/>
            <person name="Schmutz J."/>
            <person name="Soltis P."/>
            <person name="Soltis D."/>
            <person name="Chen Z.-H."/>
        </authorList>
    </citation>
    <scope>NUCLEOTIDE SEQUENCE</scope>
    <source>
        <strain evidence="1">Whitten #5841</strain>
        <tissue evidence="1">Leaf</tissue>
    </source>
</reference>
<organism evidence="1 2">
    <name type="scientific">Ceratopteris richardii</name>
    <name type="common">Triangle waterfern</name>
    <dbReference type="NCBI Taxonomy" id="49495"/>
    <lineage>
        <taxon>Eukaryota</taxon>
        <taxon>Viridiplantae</taxon>
        <taxon>Streptophyta</taxon>
        <taxon>Embryophyta</taxon>
        <taxon>Tracheophyta</taxon>
        <taxon>Polypodiopsida</taxon>
        <taxon>Polypodiidae</taxon>
        <taxon>Polypodiales</taxon>
        <taxon>Pteridineae</taxon>
        <taxon>Pteridaceae</taxon>
        <taxon>Parkerioideae</taxon>
        <taxon>Ceratopteris</taxon>
    </lineage>
</organism>
<protein>
    <submittedName>
        <fullName evidence="1">Uncharacterized protein</fullName>
    </submittedName>
</protein>
<comment type="caution">
    <text evidence="1">The sequence shown here is derived from an EMBL/GenBank/DDBJ whole genome shotgun (WGS) entry which is preliminary data.</text>
</comment>
<dbReference type="Proteomes" id="UP000825935">
    <property type="component" value="Chromosome 35"/>
</dbReference>
<sequence>MPISHAPDSRVPTTAFIHRLLRTLPLESTVSSKNSVHLFVELLYYDATSTISVFRKRIVDIRCERLAGGSGSIEQRHGRKNSSSSATSRSAKLCISSARTKFELNGWLREEMSRPLHCLSVISYSNFQHRS</sequence>
<dbReference type="AlphaFoldDB" id="A0A8T2QH88"/>
<proteinExistence type="predicted"/>
<evidence type="ECO:0000313" key="1">
    <source>
        <dbReference type="EMBL" id="KAH7282551.1"/>
    </source>
</evidence>
<name>A0A8T2QH88_CERRI</name>
<evidence type="ECO:0000313" key="2">
    <source>
        <dbReference type="Proteomes" id="UP000825935"/>
    </source>
</evidence>